<dbReference type="SUPFAM" id="SSF52402">
    <property type="entry name" value="Adenine nucleotide alpha hydrolases-like"/>
    <property type="match status" value="1"/>
</dbReference>
<accession>A0ABD6AYP8</accession>
<evidence type="ECO:0000313" key="3">
    <source>
        <dbReference type="EMBL" id="MFD1514723.1"/>
    </source>
</evidence>
<dbReference type="PRINTS" id="PR01438">
    <property type="entry name" value="UNVRSLSTRESS"/>
</dbReference>
<organism evidence="3 4">
    <name type="scientific">Halomarina rubra</name>
    <dbReference type="NCBI Taxonomy" id="2071873"/>
    <lineage>
        <taxon>Archaea</taxon>
        <taxon>Methanobacteriati</taxon>
        <taxon>Methanobacteriota</taxon>
        <taxon>Stenosarchaea group</taxon>
        <taxon>Halobacteria</taxon>
        <taxon>Halobacteriales</taxon>
        <taxon>Natronomonadaceae</taxon>
        <taxon>Halomarina</taxon>
    </lineage>
</organism>
<evidence type="ECO:0000256" key="1">
    <source>
        <dbReference type="ARBA" id="ARBA00008791"/>
    </source>
</evidence>
<evidence type="ECO:0000313" key="4">
    <source>
        <dbReference type="Proteomes" id="UP001597187"/>
    </source>
</evidence>
<sequence>MRHVLVPLDGSEQAEAALDYALDLFPDARFSLLAVIDPAAGFSGTGAPGTSEVWYRNAREEASDRLTAGRERVDADGHAVATHVETGRPARVITQFAEEHGVDHVVVGSHGREGVSRLLIGSVAEAVVRRSPVPVTVVR</sequence>
<dbReference type="CDD" id="cd00293">
    <property type="entry name" value="USP-like"/>
    <property type="match status" value="1"/>
</dbReference>
<dbReference type="AlphaFoldDB" id="A0ABD6AYP8"/>
<dbReference type="InterPro" id="IPR006016">
    <property type="entry name" value="UspA"/>
</dbReference>
<dbReference type="PANTHER" id="PTHR46268:SF24">
    <property type="entry name" value="UNIVERSAL STRESS PROTEIN"/>
    <property type="match status" value="1"/>
</dbReference>
<gene>
    <name evidence="3" type="ORF">ACFSBT_15690</name>
</gene>
<protein>
    <submittedName>
        <fullName evidence="3">Universal stress protein</fullName>
    </submittedName>
</protein>
<dbReference type="Gene3D" id="3.40.50.620">
    <property type="entry name" value="HUPs"/>
    <property type="match status" value="1"/>
</dbReference>
<dbReference type="PANTHER" id="PTHR46268">
    <property type="entry name" value="STRESS RESPONSE PROTEIN NHAX"/>
    <property type="match status" value="1"/>
</dbReference>
<dbReference type="EMBL" id="JBHUDC010000008">
    <property type="protein sequence ID" value="MFD1514723.1"/>
    <property type="molecule type" value="Genomic_DNA"/>
</dbReference>
<proteinExistence type="inferred from homology"/>
<reference evidence="3 4" key="1">
    <citation type="journal article" date="2019" name="Int. J. Syst. Evol. Microbiol.">
        <title>The Global Catalogue of Microorganisms (GCM) 10K type strain sequencing project: providing services to taxonomists for standard genome sequencing and annotation.</title>
        <authorList>
            <consortium name="The Broad Institute Genomics Platform"/>
            <consortium name="The Broad Institute Genome Sequencing Center for Infectious Disease"/>
            <person name="Wu L."/>
            <person name="Ma J."/>
        </authorList>
    </citation>
    <scope>NUCLEOTIDE SEQUENCE [LARGE SCALE GENOMIC DNA]</scope>
    <source>
        <strain evidence="3 4">CGMCC 1.12563</strain>
    </source>
</reference>
<name>A0ABD6AYP8_9EURY</name>
<dbReference type="RefSeq" id="WP_250874662.1">
    <property type="nucleotide sequence ID" value="NZ_JALXFV010000008.1"/>
</dbReference>
<feature type="domain" description="UspA" evidence="2">
    <location>
        <begin position="1"/>
        <end position="139"/>
    </location>
</feature>
<dbReference type="InterPro" id="IPR006015">
    <property type="entry name" value="Universal_stress_UspA"/>
</dbReference>
<comment type="similarity">
    <text evidence="1">Belongs to the universal stress protein A family.</text>
</comment>
<evidence type="ECO:0000259" key="2">
    <source>
        <dbReference type="Pfam" id="PF00582"/>
    </source>
</evidence>
<dbReference type="Pfam" id="PF00582">
    <property type="entry name" value="Usp"/>
    <property type="match status" value="1"/>
</dbReference>
<dbReference type="Proteomes" id="UP001597187">
    <property type="component" value="Unassembled WGS sequence"/>
</dbReference>
<comment type="caution">
    <text evidence="3">The sequence shown here is derived from an EMBL/GenBank/DDBJ whole genome shotgun (WGS) entry which is preliminary data.</text>
</comment>
<dbReference type="InterPro" id="IPR014729">
    <property type="entry name" value="Rossmann-like_a/b/a_fold"/>
</dbReference>
<keyword evidence="4" id="KW-1185">Reference proteome</keyword>